<feature type="transmembrane region" description="Helical" evidence="1">
    <location>
        <begin position="22"/>
        <end position="44"/>
    </location>
</feature>
<dbReference type="KEGG" id="nhu:H0264_28480"/>
<evidence type="ECO:0000256" key="1">
    <source>
        <dbReference type="SAM" id="Phobius"/>
    </source>
</evidence>
<organism evidence="2 3">
    <name type="scientific">Nocardia huaxiensis</name>
    <dbReference type="NCBI Taxonomy" id="2755382"/>
    <lineage>
        <taxon>Bacteria</taxon>
        <taxon>Bacillati</taxon>
        <taxon>Actinomycetota</taxon>
        <taxon>Actinomycetes</taxon>
        <taxon>Mycobacteriales</taxon>
        <taxon>Nocardiaceae</taxon>
        <taxon>Nocardia</taxon>
    </lineage>
</organism>
<keyword evidence="1" id="KW-1133">Transmembrane helix</keyword>
<gene>
    <name evidence="2" type="ORF">H0264_28480</name>
</gene>
<keyword evidence="1" id="KW-0812">Transmembrane</keyword>
<keyword evidence="3" id="KW-1185">Reference proteome</keyword>
<evidence type="ECO:0000313" key="3">
    <source>
        <dbReference type="Proteomes" id="UP000515512"/>
    </source>
</evidence>
<dbReference type="AlphaFoldDB" id="A0A7D6VBW6"/>
<name>A0A7D6VBW6_9NOCA</name>
<dbReference type="Proteomes" id="UP000515512">
    <property type="component" value="Chromosome"/>
</dbReference>
<protein>
    <submittedName>
        <fullName evidence="2">Uncharacterized protein</fullName>
    </submittedName>
</protein>
<keyword evidence="1" id="KW-0472">Membrane</keyword>
<dbReference type="EMBL" id="CP059399">
    <property type="protein sequence ID" value="QLY29197.1"/>
    <property type="molecule type" value="Genomic_DNA"/>
</dbReference>
<proteinExistence type="predicted"/>
<dbReference type="RefSeq" id="WP_181580402.1">
    <property type="nucleotide sequence ID" value="NZ_CP059399.1"/>
</dbReference>
<reference evidence="2 3" key="1">
    <citation type="submission" date="2020-07" db="EMBL/GenBank/DDBJ databases">
        <authorList>
            <person name="Zhuang K."/>
            <person name="Ran Y."/>
        </authorList>
    </citation>
    <scope>NUCLEOTIDE SEQUENCE [LARGE SCALE GENOMIC DNA]</scope>
    <source>
        <strain evidence="2 3">WCH-YHL-001</strain>
    </source>
</reference>
<evidence type="ECO:0000313" key="2">
    <source>
        <dbReference type="EMBL" id="QLY29197.1"/>
    </source>
</evidence>
<sequence>MTNRTPPPLAALHEPWGWIKKGLVLVFAVGLYGLLGVKEFLVLIGSGSWRKHR</sequence>
<accession>A0A7D6VBW6</accession>